<dbReference type="Gene3D" id="1.20.1640.10">
    <property type="entry name" value="Multidrug efflux transporter AcrB transmembrane domain"/>
    <property type="match status" value="1"/>
</dbReference>
<protein>
    <recommendedName>
        <fullName evidence="4">Acriflavin resistance plasma membrane protein</fullName>
    </recommendedName>
</protein>
<evidence type="ECO:0000313" key="2">
    <source>
        <dbReference type="EMBL" id="ABV76177.1"/>
    </source>
</evidence>
<dbReference type="InterPro" id="IPR001036">
    <property type="entry name" value="Acrflvin-R"/>
</dbReference>
<dbReference type="SUPFAM" id="SSF82866">
    <property type="entry name" value="Multidrug efflux transporter AcrB transmembrane domain"/>
    <property type="match status" value="1"/>
</dbReference>
<sequence length="73" mass="8299">MKQFMKHVLIRFRPIMMTTLAALMRTIPIALGVGATRTERRSLGSAVVGGLLTYCNYLLFIHHTDNLPIFRHS</sequence>
<dbReference type="GeneID" id="79938209"/>
<dbReference type="RefSeq" id="WP_012150764.1">
    <property type="nucleotide sequence ID" value="NC_009882.1"/>
</dbReference>
<reference evidence="3" key="1">
    <citation type="submission" date="2007-09" db="EMBL/GenBank/DDBJ databases">
        <title>Complete genome sequence of Rickettsia rickettsii.</title>
        <authorList>
            <person name="Madan A."/>
            <person name="Fahey J."/>
            <person name="Helton E."/>
            <person name="Ketteman M."/>
            <person name="Madan A."/>
            <person name="Rodrigues S."/>
            <person name="Sanchez A."/>
            <person name="Dasch G."/>
            <person name="Eremeeva M."/>
        </authorList>
    </citation>
    <scope>NUCLEOTIDE SEQUENCE [LARGE SCALE GENOMIC DNA]</scope>
    <source>
        <strain evidence="3">Sheila Smith</strain>
    </source>
</reference>
<dbReference type="Proteomes" id="UP000006832">
    <property type="component" value="Chromosome"/>
</dbReference>
<dbReference type="KEGG" id="rri:A1G_03200"/>
<dbReference type="GO" id="GO:0022857">
    <property type="term" value="F:transmembrane transporter activity"/>
    <property type="evidence" value="ECO:0007669"/>
    <property type="project" value="InterPro"/>
</dbReference>
<keyword evidence="1" id="KW-0472">Membrane</keyword>
<organism evidence="2 3">
    <name type="scientific">Rickettsia rickettsii (strain Sheila Smith)</name>
    <dbReference type="NCBI Taxonomy" id="392021"/>
    <lineage>
        <taxon>Bacteria</taxon>
        <taxon>Pseudomonadati</taxon>
        <taxon>Pseudomonadota</taxon>
        <taxon>Alphaproteobacteria</taxon>
        <taxon>Rickettsiales</taxon>
        <taxon>Rickettsiaceae</taxon>
        <taxon>Rickettsieae</taxon>
        <taxon>Rickettsia</taxon>
        <taxon>spotted fever group</taxon>
    </lineage>
</organism>
<dbReference type="GO" id="GO:0016020">
    <property type="term" value="C:membrane"/>
    <property type="evidence" value="ECO:0007669"/>
    <property type="project" value="InterPro"/>
</dbReference>
<keyword evidence="1" id="KW-0812">Transmembrane</keyword>
<name>A0A0H3AWU8_RICRS</name>
<evidence type="ECO:0000313" key="3">
    <source>
        <dbReference type="Proteomes" id="UP000006832"/>
    </source>
</evidence>
<dbReference type="EMBL" id="CP000848">
    <property type="protein sequence ID" value="ABV76177.1"/>
    <property type="molecule type" value="Genomic_DNA"/>
</dbReference>
<keyword evidence="1" id="KW-1133">Transmembrane helix</keyword>
<dbReference type="HOGENOM" id="CLU_2864977_0_0_5"/>
<feature type="transmembrane region" description="Helical" evidence="1">
    <location>
        <begin position="42"/>
        <end position="61"/>
    </location>
</feature>
<evidence type="ECO:0000256" key="1">
    <source>
        <dbReference type="SAM" id="Phobius"/>
    </source>
</evidence>
<gene>
    <name evidence="2" type="ordered locus">A1G_03200</name>
</gene>
<dbReference type="Pfam" id="PF00873">
    <property type="entry name" value="ACR_tran"/>
    <property type="match status" value="1"/>
</dbReference>
<evidence type="ECO:0008006" key="4">
    <source>
        <dbReference type="Google" id="ProtNLM"/>
    </source>
</evidence>
<proteinExistence type="predicted"/>
<dbReference type="AlphaFoldDB" id="A0A0H3AWU8"/>
<accession>A0A0H3AWU8</accession>